<evidence type="ECO:0000313" key="5">
    <source>
        <dbReference type="Proteomes" id="UP000094236"/>
    </source>
</evidence>
<dbReference type="GO" id="GO:0006886">
    <property type="term" value="P:intracellular protein transport"/>
    <property type="evidence" value="ECO:0007669"/>
    <property type="project" value="TreeGrafter"/>
</dbReference>
<protein>
    <recommendedName>
        <fullName evidence="1">Vacuolar protein sorting-associated protein 17</fullName>
    </recommendedName>
</protein>
<feature type="region of interest" description="Disordered" evidence="2">
    <location>
        <begin position="63"/>
        <end position="108"/>
    </location>
</feature>
<comment type="subunit">
    <text evidence="1">Component of the retromer complex.</text>
</comment>
<dbReference type="EMBL" id="KV454012">
    <property type="protein sequence ID" value="ODV96928.1"/>
    <property type="molecule type" value="Genomic_DNA"/>
</dbReference>
<dbReference type="GO" id="GO:0030905">
    <property type="term" value="C:retromer, tubulation complex"/>
    <property type="evidence" value="ECO:0007669"/>
    <property type="project" value="TreeGrafter"/>
</dbReference>
<dbReference type="InterPro" id="IPR036871">
    <property type="entry name" value="PX_dom_sf"/>
</dbReference>
<feature type="region of interest" description="Disordered" evidence="2">
    <location>
        <begin position="1"/>
        <end position="47"/>
    </location>
</feature>
<comment type="similarity">
    <text evidence="1">Belongs to the VPS17 family.</text>
</comment>
<evidence type="ECO:0000256" key="1">
    <source>
        <dbReference type="PIRNR" id="PIRNR011791"/>
    </source>
</evidence>
<proteinExistence type="inferred from homology"/>
<organism evidence="4 5">
    <name type="scientific">Pachysolen tannophilus NRRL Y-2460</name>
    <dbReference type="NCBI Taxonomy" id="669874"/>
    <lineage>
        <taxon>Eukaryota</taxon>
        <taxon>Fungi</taxon>
        <taxon>Dikarya</taxon>
        <taxon>Ascomycota</taxon>
        <taxon>Saccharomycotina</taxon>
        <taxon>Pichiomycetes</taxon>
        <taxon>Pachysolenaceae</taxon>
        <taxon>Pachysolen</taxon>
    </lineage>
</organism>
<dbReference type="AlphaFoldDB" id="A0A1E4TZ26"/>
<feature type="compositionally biased region" description="Low complexity" evidence="2">
    <location>
        <begin position="84"/>
        <end position="93"/>
    </location>
</feature>
<dbReference type="Proteomes" id="UP000094236">
    <property type="component" value="Unassembled WGS sequence"/>
</dbReference>
<evidence type="ECO:0000313" key="4">
    <source>
        <dbReference type="EMBL" id="ODV96928.1"/>
    </source>
</evidence>
<dbReference type="PANTHER" id="PTHR47433:SF1">
    <property type="entry name" value="VACUOLAR PROTEIN SORTING-ASSOCIATED PROTEIN 17"/>
    <property type="match status" value="1"/>
</dbReference>
<dbReference type="Gene3D" id="3.30.1520.10">
    <property type="entry name" value="Phox-like domain"/>
    <property type="match status" value="1"/>
</dbReference>
<dbReference type="Pfam" id="PF00787">
    <property type="entry name" value="PX"/>
    <property type="match status" value="1"/>
</dbReference>
<dbReference type="GO" id="GO:0005829">
    <property type="term" value="C:cytosol"/>
    <property type="evidence" value="ECO:0007669"/>
    <property type="project" value="GOC"/>
</dbReference>
<dbReference type="SUPFAM" id="SSF64268">
    <property type="entry name" value="PX domain"/>
    <property type="match status" value="1"/>
</dbReference>
<dbReference type="InterPro" id="IPR053055">
    <property type="entry name" value="VPS17"/>
</dbReference>
<sequence>MTSSIPYDPDDFDNNPFAEQSASGILSQENQDQYGDRGVSDDNVVAASGPAIGTIGAYGTVGSSIISTQPPRQPFGEEEPLNKQQQQQQQQQQQHHENNDSPLNRFPTDADLKKYIPERYNKSKFSLTIKVAEIEKNGNVSNAFKNPIFKLNATVKGLNGFRKAIYKDVRRSYKELDLFNKFLKINNLEVFVPALPIVPTLYNFGSDEFKITLGSAIQSWFDRITSNPILVNNSEFVLFLENNDFHYSPSKTKPSNIVMATGLRRKTLKQLQPPYDECQDLAEFRPLMKAVYVNSQLIKTDLENIDRLDKKLCQLKAEYSSKLQDLQSVEISEDMSRMWVKLSKTSSIVNELDLIKSHTVNSMLLDTFNLLIDDSYIIKESLTNRHLLMRELINAEEVTRKRHATIAKLKNKAIIDPLKVDEAIRALEAATIIENKLNKQLVRTTYNMLLEKKEYLEFLDKKVKEVFKKLTIKTIENERKKLSLLESLRNDLRNVSSIKGGLARLGRENYPDGKIAKRTKSQSFKGDDWSGRTKRVIDDDKISNIENVEDIIDELTAANNITNNNNNNNNNEADGSARLEDEEEVNSVDAKSAAHVLGQSTF</sequence>
<dbReference type="GO" id="GO:0032266">
    <property type="term" value="F:phosphatidylinositol-3-phosphate binding"/>
    <property type="evidence" value="ECO:0007669"/>
    <property type="project" value="TreeGrafter"/>
</dbReference>
<dbReference type="InterPro" id="IPR014461">
    <property type="entry name" value="Retromer_complex_Vps17"/>
</dbReference>
<evidence type="ECO:0000259" key="3">
    <source>
        <dbReference type="Pfam" id="PF00787"/>
    </source>
</evidence>
<dbReference type="GO" id="GO:0042147">
    <property type="term" value="P:retrograde transport, endosome to Golgi"/>
    <property type="evidence" value="ECO:0007669"/>
    <property type="project" value="InterPro"/>
</dbReference>
<dbReference type="PIRSF" id="PIRSF011791">
    <property type="entry name" value="Vps17"/>
    <property type="match status" value="1"/>
</dbReference>
<reference evidence="5" key="1">
    <citation type="submission" date="2016-05" db="EMBL/GenBank/DDBJ databases">
        <title>Comparative genomics of biotechnologically important yeasts.</title>
        <authorList>
            <consortium name="DOE Joint Genome Institute"/>
            <person name="Riley R."/>
            <person name="Haridas S."/>
            <person name="Wolfe K.H."/>
            <person name="Lopes M.R."/>
            <person name="Hittinger C.T."/>
            <person name="Goker M."/>
            <person name="Salamov A."/>
            <person name="Wisecaver J."/>
            <person name="Long T.M."/>
            <person name="Aerts A.L."/>
            <person name="Barry K."/>
            <person name="Choi C."/>
            <person name="Clum A."/>
            <person name="Coughlan A.Y."/>
            <person name="Deshpande S."/>
            <person name="Douglass A.P."/>
            <person name="Hanson S.J."/>
            <person name="Klenk H.-P."/>
            <person name="Labutti K."/>
            <person name="Lapidus A."/>
            <person name="Lindquist E."/>
            <person name="Lipzen A."/>
            <person name="Meier-Kolthoff J.P."/>
            <person name="Ohm R.A."/>
            <person name="Otillar R.P."/>
            <person name="Pangilinan J."/>
            <person name="Peng Y."/>
            <person name="Rokas A."/>
            <person name="Rosa C.A."/>
            <person name="Scheuner C."/>
            <person name="Sibirny A.A."/>
            <person name="Slot J.C."/>
            <person name="Stielow J.B."/>
            <person name="Sun H."/>
            <person name="Kurtzman C.P."/>
            <person name="Blackwell M."/>
            <person name="Grigoriev I.V."/>
            <person name="Jeffries T.W."/>
        </authorList>
    </citation>
    <scope>NUCLEOTIDE SEQUENCE [LARGE SCALE GENOMIC DNA]</scope>
    <source>
        <strain evidence="5">NRRL Y-2460</strain>
    </source>
</reference>
<dbReference type="STRING" id="669874.A0A1E4TZ26"/>
<keyword evidence="5" id="KW-1185">Reference proteome</keyword>
<gene>
    <name evidence="4" type="ORF">PACTADRAFT_48716</name>
</gene>
<comment type="function">
    <text evidence="1">Component of the membrane-associated retromer complex which is essential in endosome-to-Golgi retrograde transport.</text>
</comment>
<keyword evidence="1" id="KW-0653">Protein transport</keyword>
<dbReference type="PANTHER" id="PTHR47433">
    <property type="entry name" value="VACUOLAR PROTEIN SORTING-ASSOCIATED PROTEIN 17"/>
    <property type="match status" value="1"/>
</dbReference>
<feature type="region of interest" description="Disordered" evidence="2">
    <location>
        <begin position="561"/>
        <end position="581"/>
    </location>
</feature>
<evidence type="ECO:0000256" key="2">
    <source>
        <dbReference type="SAM" id="MobiDB-lite"/>
    </source>
</evidence>
<feature type="domain" description="PX" evidence="3">
    <location>
        <begin position="165"/>
        <end position="242"/>
    </location>
</feature>
<accession>A0A1E4TZ26</accession>
<dbReference type="InterPro" id="IPR001683">
    <property type="entry name" value="PX_dom"/>
</dbReference>
<feature type="compositionally biased region" description="Polar residues" evidence="2">
    <location>
        <begin position="18"/>
        <end position="33"/>
    </location>
</feature>
<keyword evidence="1" id="KW-0813">Transport</keyword>
<name>A0A1E4TZ26_PACTA</name>
<feature type="compositionally biased region" description="Low complexity" evidence="2">
    <location>
        <begin position="561"/>
        <end position="571"/>
    </location>
</feature>
<dbReference type="GO" id="GO:0005768">
    <property type="term" value="C:endosome"/>
    <property type="evidence" value="ECO:0007669"/>
    <property type="project" value="TreeGrafter"/>
</dbReference>
<dbReference type="InterPro" id="IPR027267">
    <property type="entry name" value="AH/BAR_dom_sf"/>
</dbReference>
<dbReference type="Gene3D" id="1.20.1270.60">
    <property type="entry name" value="Arfaptin homology (AH) domain/BAR domain"/>
    <property type="match status" value="1"/>
</dbReference>
<dbReference type="OrthoDB" id="9976382at2759"/>